<proteinExistence type="predicted"/>
<reference evidence="1 2" key="1">
    <citation type="submission" date="2014-02" db="EMBL/GenBank/DDBJ databases">
        <authorList>
            <person name="Young C.-C."/>
            <person name="Hameed A."/>
            <person name="Huang H.-C."/>
            <person name="Shahina M."/>
        </authorList>
    </citation>
    <scope>NUCLEOTIDE SEQUENCE [LARGE SCALE GENOMIC DNA]</scope>
    <source>
        <strain evidence="1 2">CC-SAMT-1</strain>
    </source>
</reference>
<protein>
    <submittedName>
        <fullName evidence="1">Adenylosuccinate lyase</fullName>
    </submittedName>
</protein>
<evidence type="ECO:0000313" key="1">
    <source>
        <dbReference type="EMBL" id="AJR03503.1"/>
    </source>
</evidence>
<dbReference type="HOGENOM" id="CLU_120456_0_0_10"/>
<dbReference type="GO" id="GO:0016829">
    <property type="term" value="F:lyase activity"/>
    <property type="evidence" value="ECO:0007669"/>
    <property type="project" value="UniProtKB-KW"/>
</dbReference>
<dbReference type="EMBL" id="CP007202">
    <property type="protein sequence ID" value="AJR03503.1"/>
    <property type="molecule type" value="Genomic_DNA"/>
</dbReference>
<dbReference type="KEGG" id="sze:AW14_07535"/>
<keyword evidence="2" id="KW-1185">Reference proteome</keyword>
<gene>
    <name evidence="1" type="ORF">AW14_07535</name>
</gene>
<keyword evidence="1" id="KW-0456">Lyase</keyword>
<name>A0A0C5W8J9_9FLAO</name>
<dbReference type="AlphaFoldDB" id="A0A0C5W8J9"/>
<accession>A0A0C5W8J9</accession>
<dbReference type="STRING" id="1454006.AW14_07535"/>
<sequence>MTTKQFYNELNYVNHTQASRLFYANLVLKQPDLLPKLLEITFMVNDKTSTRAAWVLEYVCLKNLELLLPYLDTFTLNIKKVHLDAAVRPVIKICELLAKAYFGKADHLIKSNLHETHKERIIETCFDVLINDEKVAPKAFAMSTLFLFGKQYDWIYPELTQILNRDFPIQSAAYKARAKQIIAKIKKTKN</sequence>
<organism evidence="1 2">
    <name type="scientific">Siansivirga zeaxanthinifaciens CC-SAMT-1</name>
    <dbReference type="NCBI Taxonomy" id="1454006"/>
    <lineage>
        <taxon>Bacteria</taxon>
        <taxon>Pseudomonadati</taxon>
        <taxon>Bacteroidota</taxon>
        <taxon>Flavobacteriia</taxon>
        <taxon>Flavobacteriales</taxon>
        <taxon>Flavobacteriaceae</taxon>
        <taxon>Siansivirga</taxon>
    </lineage>
</organism>
<dbReference type="OrthoDB" id="979487at2"/>
<dbReference type="Proteomes" id="UP000032229">
    <property type="component" value="Chromosome"/>
</dbReference>
<dbReference type="RefSeq" id="WP_044638221.1">
    <property type="nucleotide sequence ID" value="NZ_CP007202.1"/>
</dbReference>
<evidence type="ECO:0000313" key="2">
    <source>
        <dbReference type="Proteomes" id="UP000032229"/>
    </source>
</evidence>